<evidence type="ECO:0000256" key="3">
    <source>
        <dbReference type="ARBA" id="ARBA00022723"/>
    </source>
</evidence>
<evidence type="ECO:0000256" key="4">
    <source>
        <dbReference type="ARBA" id="ARBA00022857"/>
    </source>
</evidence>
<dbReference type="InterPro" id="IPR026877">
    <property type="entry name" value="DXPR_C"/>
</dbReference>
<feature type="binding site" evidence="9">
    <location>
        <position position="233"/>
    </location>
    <ligand>
        <name>1-deoxy-D-xylulose 5-phosphate</name>
        <dbReference type="ChEBI" id="CHEBI:57792"/>
    </ligand>
</feature>
<dbReference type="InterPro" id="IPR003821">
    <property type="entry name" value="DXP_reductoisomerase"/>
</dbReference>
<comment type="cofactor">
    <cofactor evidence="9">
        <name>Mg(2+)</name>
        <dbReference type="ChEBI" id="CHEBI:18420"/>
    </cofactor>
    <cofactor evidence="9">
        <name>Mn(2+)</name>
        <dbReference type="ChEBI" id="CHEBI:29035"/>
    </cofactor>
</comment>
<dbReference type="Gene3D" id="1.10.1740.10">
    <property type="match status" value="1"/>
</dbReference>
<evidence type="ECO:0000259" key="10">
    <source>
        <dbReference type="Pfam" id="PF02670"/>
    </source>
</evidence>
<evidence type="ECO:0000259" key="11">
    <source>
        <dbReference type="Pfam" id="PF08436"/>
    </source>
</evidence>
<feature type="binding site" evidence="9">
    <location>
        <position position="239"/>
    </location>
    <ligand>
        <name>NADPH</name>
        <dbReference type="ChEBI" id="CHEBI:57783"/>
    </ligand>
</feature>
<feature type="binding site" evidence="9">
    <location>
        <position position="145"/>
    </location>
    <ligand>
        <name>NADPH</name>
        <dbReference type="ChEBI" id="CHEBI:57783"/>
    </ligand>
</feature>
<keyword evidence="4 9" id="KW-0521">NADP</keyword>
<feature type="binding site" evidence="9">
    <location>
        <position position="255"/>
    </location>
    <ligand>
        <name>Mn(2+)</name>
        <dbReference type="ChEBI" id="CHEBI:29035"/>
    </ligand>
</feature>
<protein>
    <recommendedName>
        <fullName evidence="9">1-deoxy-D-xylulose 5-phosphate reductoisomerase</fullName>
        <shortName evidence="9">DXP reductoisomerase</shortName>
        <ecNumber evidence="9">1.1.1.267</ecNumber>
    </recommendedName>
    <alternativeName>
        <fullName evidence="9">1-deoxyxylulose-5-phosphate reductoisomerase</fullName>
    </alternativeName>
    <alternativeName>
        <fullName evidence="9">2-C-methyl-D-erythritol 4-phosphate synthase</fullName>
    </alternativeName>
</protein>
<keyword evidence="14" id="KW-1185">Reference proteome</keyword>
<feature type="binding site" evidence="9">
    <location>
        <position position="144"/>
    </location>
    <ligand>
        <name>1-deoxy-D-xylulose 5-phosphate</name>
        <dbReference type="ChEBI" id="CHEBI:57792"/>
    </ligand>
</feature>
<sequence length="443" mass="46125">MPEDTREVAILGSTGSIGTQALDVISRNAGRFDVVALAAGANTRLLAQQVAATGARIAGIATDGGTAENPDQLPLSQALAEAGATHEVEILTGPTAAEQIAAQALSSSAPASEGVVLNGMTGSIGLRPTLAALRTGATLALANKESLVVGGALVPAAQTRPGQIVPVDSEHSALAQALTSGRHEKGMCAVGRDGELSGDSEVRRLIVTASGGPFRDWPAESLSAVTPAEALKHPNFDMGRVVTTNSATLVNKALEVIEAHLLFDIPLEDIETVIHPQQIIHSLVEFQDGSTLAQAGPPRMLVPIALGLSWPDRLEKVDEPIDWTQIMQWDFEPLDHERFPAVRLAKQACAASATHMAVYNAANEQAVDAFHEGQLGFGQIVETVEKVLGEHEGHRAEQLCLEDVIGAETWARRRADELIGAGSVRAGSAGSAVQAGGVSGVSR</sequence>
<reference evidence="13" key="2">
    <citation type="submission" date="2020-09" db="EMBL/GenBank/DDBJ databases">
        <authorList>
            <person name="Sun Q."/>
            <person name="Zhou Y."/>
        </authorList>
    </citation>
    <scope>NUCLEOTIDE SEQUENCE</scope>
    <source>
        <strain evidence="13">CGMCC 1.15388</strain>
    </source>
</reference>
<dbReference type="Pfam" id="PF13288">
    <property type="entry name" value="DXPR_C"/>
    <property type="match status" value="1"/>
</dbReference>
<dbReference type="RefSeq" id="WP_188683089.1">
    <property type="nucleotide sequence ID" value="NZ_BMIS01000003.1"/>
</dbReference>
<dbReference type="EMBL" id="BMIS01000003">
    <property type="protein sequence ID" value="GGE63879.1"/>
    <property type="molecule type" value="Genomic_DNA"/>
</dbReference>
<comment type="function">
    <text evidence="9">Catalyzes the NADPH-dependent rearrangement and reduction of 1-deoxy-D-xylulose-5-phosphate (DXP) to 2-C-methyl-D-erythritol 4-phosphate (MEP).</text>
</comment>
<feature type="domain" description="1-deoxy-D-xylulose 5-phosphate reductoisomerase N-terminal" evidence="10">
    <location>
        <begin position="8"/>
        <end position="151"/>
    </location>
</feature>
<feature type="binding site" evidence="9">
    <location>
        <position position="255"/>
    </location>
    <ligand>
        <name>1-deoxy-D-xylulose 5-phosphate</name>
        <dbReference type="ChEBI" id="CHEBI:57792"/>
    </ligand>
</feature>
<comment type="pathway">
    <text evidence="1 9">Isoprenoid biosynthesis; isopentenyl diphosphate biosynthesis via DXP pathway; isopentenyl diphosphate from 1-deoxy-D-xylulose 5-phosphate: step 1/6.</text>
</comment>
<feature type="binding site" evidence="9">
    <location>
        <position position="246"/>
    </location>
    <ligand>
        <name>1-deoxy-D-xylulose 5-phosphate</name>
        <dbReference type="ChEBI" id="CHEBI:57792"/>
    </ligand>
</feature>
<feature type="binding site" evidence="9">
    <location>
        <position position="16"/>
    </location>
    <ligand>
        <name>NADPH</name>
        <dbReference type="ChEBI" id="CHEBI:57783"/>
    </ligand>
</feature>
<dbReference type="PIRSF" id="PIRSF006205">
    <property type="entry name" value="Dxp_reductismrs"/>
    <property type="match status" value="1"/>
</dbReference>
<feature type="domain" description="DXP reductoisomerase C-terminal" evidence="12">
    <location>
        <begin position="296"/>
        <end position="413"/>
    </location>
</feature>
<dbReference type="GO" id="GO:0051484">
    <property type="term" value="P:isopentenyl diphosphate biosynthetic process, methylerythritol 4-phosphate pathway involved in terpenoid biosynthetic process"/>
    <property type="evidence" value="ECO:0007669"/>
    <property type="project" value="TreeGrafter"/>
</dbReference>
<dbReference type="SUPFAM" id="SSF69055">
    <property type="entry name" value="1-deoxy-D-xylulose-5-phosphate reductoisomerase, C-terminal domain"/>
    <property type="match status" value="1"/>
</dbReference>
<feature type="binding site" evidence="9">
    <location>
        <position position="14"/>
    </location>
    <ligand>
        <name>NADPH</name>
        <dbReference type="ChEBI" id="CHEBI:57783"/>
    </ligand>
</feature>
<evidence type="ECO:0000256" key="6">
    <source>
        <dbReference type="ARBA" id="ARBA00023211"/>
    </source>
</evidence>
<keyword evidence="7 9" id="KW-0414">Isoprene biosynthesis</keyword>
<dbReference type="InterPro" id="IPR036291">
    <property type="entry name" value="NAD(P)-bd_dom_sf"/>
</dbReference>
<dbReference type="GO" id="GO:0070402">
    <property type="term" value="F:NADPH binding"/>
    <property type="evidence" value="ECO:0007669"/>
    <property type="project" value="InterPro"/>
</dbReference>
<proteinExistence type="inferred from homology"/>
<dbReference type="GO" id="GO:0030145">
    <property type="term" value="F:manganese ion binding"/>
    <property type="evidence" value="ECO:0007669"/>
    <property type="project" value="TreeGrafter"/>
</dbReference>
<feature type="binding site" evidence="9">
    <location>
        <position position="143"/>
    </location>
    <ligand>
        <name>NADPH</name>
        <dbReference type="ChEBI" id="CHEBI:57783"/>
    </ligand>
</feature>
<dbReference type="InterPro" id="IPR036169">
    <property type="entry name" value="DXPR_C_sf"/>
</dbReference>
<accession>A0A917END6</accession>
<feature type="binding site" evidence="9">
    <location>
        <position position="15"/>
    </location>
    <ligand>
        <name>NADPH</name>
        <dbReference type="ChEBI" id="CHEBI:57783"/>
    </ligand>
</feature>
<dbReference type="Gene3D" id="3.40.50.720">
    <property type="entry name" value="NAD(P)-binding Rossmann-like Domain"/>
    <property type="match status" value="1"/>
</dbReference>
<evidence type="ECO:0000256" key="2">
    <source>
        <dbReference type="ARBA" id="ARBA00006825"/>
    </source>
</evidence>
<feature type="binding site" evidence="9">
    <location>
        <position position="210"/>
    </location>
    <ligand>
        <name>1-deoxy-D-xylulose 5-phosphate</name>
        <dbReference type="ChEBI" id="CHEBI:57792"/>
    </ligand>
</feature>
<dbReference type="InterPro" id="IPR013512">
    <property type="entry name" value="DXP_reductoisomerase_N"/>
</dbReference>
<feature type="binding site" evidence="9">
    <location>
        <position position="170"/>
    </location>
    <ligand>
        <name>Mn(2+)</name>
        <dbReference type="ChEBI" id="CHEBI:29035"/>
    </ligand>
</feature>
<feature type="binding site" evidence="9">
    <location>
        <position position="251"/>
    </location>
    <ligand>
        <name>1-deoxy-D-xylulose 5-phosphate</name>
        <dbReference type="ChEBI" id="CHEBI:57792"/>
    </ligand>
</feature>
<comment type="catalytic activity">
    <reaction evidence="8">
        <text>2-C-methyl-D-erythritol 4-phosphate + NADP(+) = 1-deoxy-D-xylulose 5-phosphate + NADPH + H(+)</text>
        <dbReference type="Rhea" id="RHEA:13717"/>
        <dbReference type="ChEBI" id="CHEBI:15378"/>
        <dbReference type="ChEBI" id="CHEBI:57783"/>
        <dbReference type="ChEBI" id="CHEBI:57792"/>
        <dbReference type="ChEBI" id="CHEBI:58262"/>
        <dbReference type="ChEBI" id="CHEBI:58349"/>
        <dbReference type="EC" id="1.1.1.267"/>
    </reaction>
    <physiologicalReaction direction="right-to-left" evidence="8">
        <dbReference type="Rhea" id="RHEA:13719"/>
    </physiologicalReaction>
</comment>
<dbReference type="NCBIfam" id="TIGR00243">
    <property type="entry name" value="Dxr"/>
    <property type="match status" value="1"/>
</dbReference>
<keyword evidence="6 9" id="KW-0464">Manganese</keyword>
<feature type="domain" description="1-deoxy-D-xylulose 5-phosphate reductoisomerase C-terminal" evidence="11">
    <location>
        <begin position="164"/>
        <end position="263"/>
    </location>
</feature>
<keyword evidence="9" id="KW-0460">Magnesium</keyword>
<organism evidence="13 14">
    <name type="scientific">Nesterenkonia cremea</name>
    <dbReference type="NCBI Taxonomy" id="1882340"/>
    <lineage>
        <taxon>Bacteria</taxon>
        <taxon>Bacillati</taxon>
        <taxon>Actinomycetota</taxon>
        <taxon>Actinomycetes</taxon>
        <taxon>Micrococcales</taxon>
        <taxon>Micrococcaceae</taxon>
        <taxon>Nesterenkonia</taxon>
    </lineage>
</organism>
<dbReference type="PANTHER" id="PTHR30525:SF0">
    <property type="entry name" value="1-DEOXY-D-XYLULOSE 5-PHOSPHATE REDUCTOISOMERASE, CHLOROPLASTIC"/>
    <property type="match status" value="1"/>
</dbReference>
<name>A0A917END6_9MICC</name>
<dbReference type="PANTHER" id="PTHR30525">
    <property type="entry name" value="1-DEOXY-D-XYLULOSE 5-PHOSPHATE REDUCTOISOMERASE"/>
    <property type="match status" value="1"/>
</dbReference>
<dbReference type="Pfam" id="PF08436">
    <property type="entry name" value="DXP_redisom_C"/>
    <property type="match status" value="1"/>
</dbReference>
<reference evidence="13" key="1">
    <citation type="journal article" date="2014" name="Int. J. Syst. Evol. Microbiol.">
        <title>Complete genome sequence of Corynebacterium casei LMG S-19264T (=DSM 44701T), isolated from a smear-ripened cheese.</title>
        <authorList>
            <consortium name="US DOE Joint Genome Institute (JGI-PGF)"/>
            <person name="Walter F."/>
            <person name="Albersmeier A."/>
            <person name="Kalinowski J."/>
            <person name="Ruckert C."/>
        </authorList>
    </citation>
    <scope>NUCLEOTIDE SEQUENCE</scope>
    <source>
        <strain evidence="13">CGMCC 1.15388</strain>
    </source>
</reference>
<comment type="caution">
    <text evidence="9">Lacks conserved residue(s) required for the propagation of feature annotation.</text>
</comment>
<comment type="caution">
    <text evidence="13">The sequence shown here is derived from an EMBL/GenBank/DDBJ whole genome shotgun (WGS) entry which is preliminary data.</text>
</comment>
<evidence type="ECO:0000256" key="8">
    <source>
        <dbReference type="ARBA" id="ARBA00048543"/>
    </source>
</evidence>
<dbReference type="GO" id="GO:0030604">
    <property type="term" value="F:1-deoxy-D-xylulose-5-phosphate reductoisomerase activity"/>
    <property type="evidence" value="ECO:0007669"/>
    <property type="project" value="UniProtKB-UniRule"/>
</dbReference>
<feature type="binding site" evidence="9">
    <location>
        <position position="42"/>
    </location>
    <ligand>
        <name>NADPH</name>
        <dbReference type="ChEBI" id="CHEBI:57783"/>
    </ligand>
</feature>
<keyword evidence="5 9" id="KW-0560">Oxidoreductase</keyword>
<feature type="binding site" evidence="9">
    <location>
        <position position="17"/>
    </location>
    <ligand>
        <name>NADPH</name>
        <dbReference type="ChEBI" id="CHEBI:57783"/>
    </ligand>
</feature>
<dbReference type="Pfam" id="PF02670">
    <property type="entry name" value="DXP_reductoisom"/>
    <property type="match status" value="1"/>
</dbReference>
<evidence type="ECO:0000256" key="7">
    <source>
        <dbReference type="ARBA" id="ARBA00023229"/>
    </source>
</evidence>
<comment type="similarity">
    <text evidence="2 9">Belongs to the DXR family.</text>
</comment>
<dbReference type="EC" id="1.1.1.267" evidence="9"/>
<evidence type="ECO:0000313" key="14">
    <source>
        <dbReference type="Proteomes" id="UP000633136"/>
    </source>
</evidence>
<feature type="binding site" evidence="9">
    <location>
        <position position="40"/>
    </location>
    <ligand>
        <name>NADPH</name>
        <dbReference type="ChEBI" id="CHEBI:57783"/>
    </ligand>
</feature>
<dbReference type="SUPFAM" id="SSF51735">
    <property type="entry name" value="NAD(P)-binding Rossmann-fold domains"/>
    <property type="match status" value="1"/>
</dbReference>
<gene>
    <name evidence="9 13" type="primary">dxr</name>
    <name evidence="13" type="ORF">GCM10011401_08780</name>
</gene>
<keyword evidence="3 9" id="KW-0479">Metal-binding</keyword>
<feature type="binding site" evidence="9">
    <location>
        <position position="169"/>
    </location>
    <ligand>
        <name>1-deoxy-D-xylulose 5-phosphate</name>
        <dbReference type="ChEBI" id="CHEBI:57792"/>
    </ligand>
</feature>
<dbReference type="AlphaFoldDB" id="A0A917END6"/>
<dbReference type="SUPFAM" id="SSF55347">
    <property type="entry name" value="Glyceraldehyde-3-phosphate dehydrogenase-like, C-terminal domain"/>
    <property type="match status" value="1"/>
</dbReference>
<dbReference type="Proteomes" id="UP000633136">
    <property type="component" value="Unassembled WGS sequence"/>
</dbReference>
<evidence type="ECO:0000313" key="13">
    <source>
        <dbReference type="EMBL" id="GGE63879.1"/>
    </source>
</evidence>
<feature type="binding site" evidence="9">
    <location>
        <position position="168"/>
    </location>
    <ligand>
        <name>Mn(2+)</name>
        <dbReference type="ChEBI" id="CHEBI:29035"/>
    </ligand>
</feature>
<dbReference type="HAMAP" id="MF_00183">
    <property type="entry name" value="DXP_reductoisom"/>
    <property type="match status" value="1"/>
</dbReference>
<feature type="binding site" evidence="9">
    <location>
        <position position="170"/>
    </location>
    <ligand>
        <name>1-deoxy-D-xylulose 5-phosphate</name>
        <dbReference type="ChEBI" id="CHEBI:57792"/>
    </ligand>
</feature>
<evidence type="ECO:0000259" key="12">
    <source>
        <dbReference type="Pfam" id="PF13288"/>
    </source>
</evidence>
<evidence type="ECO:0000256" key="9">
    <source>
        <dbReference type="HAMAP-Rule" id="MF_00183"/>
    </source>
</evidence>
<dbReference type="InterPro" id="IPR013644">
    <property type="entry name" value="DXP_reductoisomerase_C"/>
</dbReference>
<feature type="binding site" evidence="9">
    <location>
        <position position="252"/>
    </location>
    <ligand>
        <name>1-deoxy-D-xylulose 5-phosphate</name>
        <dbReference type="ChEBI" id="CHEBI:57792"/>
    </ligand>
</feature>
<evidence type="ECO:0000256" key="1">
    <source>
        <dbReference type="ARBA" id="ARBA00005094"/>
    </source>
</evidence>
<evidence type="ECO:0000256" key="5">
    <source>
        <dbReference type="ARBA" id="ARBA00023002"/>
    </source>
</evidence>